<evidence type="ECO:0000313" key="2">
    <source>
        <dbReference type="EMBL" id="CAE8603597.1"/>
    </source>
</evidence>
<reference evidence="2" key="1">
    <citation type="submission" date="2021-02" db="EMBL/GenBank/DDBJ databases">
        <authorList>
            <person name="Dougan E. K."/>
            <person name="Rhodes N."/>
            <person name="Thang M."/>
            <person name="Chan C."/>
        </authorList>
    </citation>
    <scope>NUCLEOTIDE SEQUENCE</scope>
</reference>
<protein>
    <submittedName>
        <fullName evidence="2">Uncharacterized protein</fullName>
    </submittedName>
</protein>
<evidence type="ECO:0000313" key="3">
    <source>
        <dbReference type="Proteomes" id="UP000654075"/>
    </source>
</evidence>
<evidence type="ECO:0000256" key="1">
    <source>
        <dbReference type="SAM" id="MobiDB-lite"/>
    </source>
</evidence>
<proteinExistence type="predicted"/>
<feature type="region of interest" description="Disordered" evidence="1">
    <location>
        <begin position="37"/>
        <end position="66"/>
    </location>
</feature>
<comment type="caution">
    <text evidence="2">The sequence shown here is derived from an EMBL/GenBank/DDBJ whole genome shotgun (WGS) entry which is preliminary data.</text>
</comment>
<dbReference type="AlphaFoldDB" id="A0A813F0I3"/>
<keyword evidence="3" id="KW-1185">Reference proteome</keyword>
<sequence length="77" mass="7585">QAGGPAGDGEKPKLTRSKAAAVIHLMQSGAELPHESYGRETAKGKAPAFAPGTLLPPPAGAKGGGKGGFLFNGMGKS</sequence>
<dbReference type="Proteomes" id="UP000654075">
    <property type="component" value="Unassembled WGS sequence"/>
</dbReference>
<name>A0A813F0I3_POLGL</name>
<feature type="non-terminal residue" evidence="2">
    <location>
        <position position="77"/>
    </location>
</feature>
<dbReference type="EMBL" id="CAJNNV010015564">
    <property type="protein sequence ID" value="CAE8603597.1"/>
    <property type="molecule type" value="Genomic_DNA"/>
</dbReference>
<organism evidence="2 3">
    <name type="scientific">Polarella glacialis</name>
    <name type="common">Dinoflagellate</name>
    <dbReference type="NCBI Taxonomy" id="89957"/>
    <lineage>
        <taxon>Eukaryota</taxon>
        <taxon>Sar</taxon>
        <taxon>Alveolata</taxon>
        <taxon>Dinophyceae</taxon>
        <taxon>Suessiales</taxon>
        <taxon>Suessiaceae</taxon>
        <taxon>Polarella</taxon>
    </lineage>
</organism>
<gene>
    <name evidence="2" type="ORF">PGLA1383_LOCUS21804</name>
</gene>
<accession>A0A813F0I3</accession>